<protein>
    <recommendedName>
        <fullName evidence="2">DNA polymerase II large subunit DP2 N-terminal domain-containing protein</fullName>
    </recommendedName>
</protein>
<dbReference type="AlphaFoldDB" id="X1W222"/>
<reference evidence="1" key="1">
    <citation type="journal article" date="2014" name="Front. Microbiol.">
        <title>High frequency of phylogenetically diverse reductive dehalogenase-homologous genes in deep subseafloor sedimentary metagenomes.</title>
        <authorList>
            <person name="Kawai M."/>
            <person name="Futagami T."/>
            <person name="Toyoda A."/>
            <person name="Takaki Y."/>
            <person name="Nishi S."/>
            <person name="Hori S."/>
            <person name="Arai W."/>
            <person name="Tsubouchi T."/>
            <person name="Morono Y."/>
            <person name="Uchiyama I."/>
            <person name="Ito T."/>
            <person name="Fujiyama A."/>
            <person name="Inagaki F."/>
            <person name="Takami H."/>
        </authorList>
    </citation>
    <scope>NUCLEOTIDE SEQUENCE</scope>
    <source>
        <strain evidence="1">Expedition CK06-06</strain>
    </source>
</reference>
<organism evidence="1">
    <name type="scientific">marine sediment metagenome</name>
    <dbReference type="NCBI Taxonomy" id="412755"/>
    <lineage>
        <taxon>unclassified sequences</taxon>
        <taxon>metagenomes</taxon>
        <taxon>ecological metagenomes</taxon>
    </lineage>
</organism>
<feature type="non-terminal residue" evidence="1">
    <location>
        <position position="1"/>
    </location>
</feature>
<dbReference type="GO" id="GO:0003677">
    <property type="term" value="F:DNA binding"/>
    <property type="evidence" value="ECO:0007669"/>
    <property type="project" value="InterPro"/>
</dbReference>
<gene>
    <name evidence="1" type="ORF">S12H4_59032</name>
</gene>
<proteinExistence type="predicted"/>
<sequence>HDTSNINNSVRCSSYKRIPTMRGKVASQMDVAEKLRAVDEADVARLIIEKHFLRDIKGNLRKFSMQQFRCVDCNEKYRRPPLVGKCLKCGGKLIFTISEGFVTKYLEPSIELAEKYELPSYLKQTLELTKRRIESIFGKDKEKQEGLVRWFN</sequence>
<dbReference type="PANTHER" id="PTHR42210">
    <property type="entry name" value="DNA POLYMERASE II LARGE SUBUNIT"/>
    <property type="match status" value="1"/>
</dbReference>
<dbReference type="GO" id="GO:0006260">
    <property type="term" value="P:DNA replication"/>
    <property type="evidence" value="ECO:0007669"/>
    <property type="project" value="InterPro"/>
</dbReference>
<dbReference type="InterPro" id="IPR004475">
    <property type="entry name" value="PolC_DP2"/>
</dbReference>
<accession>X1W222</accession>
<dbReference type="PANTHER" id="PTHR42210:SF1">
    <property type="entry name" value="DNA POLYMERASE II LARGE SUBUNIT"/>
    <property type="match status" value="1"/>
</dbReference>
<dbReference type="EMBL" id="BARW01038470">
    <property type="protein sequence ID" value="GAJ22950.1"/>
    <property type="molecule type" value="Genomic_DNA"/>
</dbReference>
<comment type="caution">
    <text evidence="1">The sequence shown here is derived from an EMBL/GenBank/DDBJ whole genome shotgun (WGS) entry which is preliminary data.</text>
</comment>
<name>X1W222_9ZZZZ</name>
<evidence type="ECO:0008006" key="2">
    <source>
        <dbReference type="Google" id="ProtNLM"/>
    </source>
</evidence>
<evidence type="ECO:0000313" key="1">
    <source>
        <dbReference type="EMBL" id="GAJ22950.1"/>
    </source>
</evidence>
<dbReference type="GO" id="GO:0003887">
    <property type="term" value="F:DNA-directed DNA polymerase activity"/>
    <property type="evidence" value="ECO:0007669"/>
    <property type="project" value="InterPro"/>
</dbReference>